<proteinExistence type="predicted"/>
<dbReference type="Proteomes" id="UP000543174">
    <property type="component" value="Unassembled WGS sequence"/>
</dbReference>
<reference evidence="1" key="1">
    <citation type="submission" date="2020-08" db="EMBL/GenBank/DDBJ databases">
        <title>Functional genomics of gut bacteria from endangered species of beetles.</title>
        <authorList>
            <person name="Carlos-Shanley C."/>
        </authorList>
    </citation>
    <scope>NUCLEOTIDE SEQUENCE [LARGE SCALE GENOMIC DNA]</scope>
    <source>
        <strain evidence="1">S00060</strain>
    </source>
</reference>
<protein>
    <submittedName>
        <fullName evidence="1">Uncharacterized protein</fullName>
    </submittedName>
</protein>
<evidence type="ECO:0000313" key="2">
    <source>
        <dbReference type="Proteomes" id="UP000543174"/>
    </source>
</evidence>
<comment type="caution">
    <text evidence="1">The sequence shown here is derived from an EMBL/GenBank/DDBJ whole genome shotgun (WGS) entry which is preliminary data.</text>
</comment>
<sequence length="180" mass="20494">MKNELLKAIKTDSLIEIYKDIEDMDTFIVAKVLKVTDNHAIIVKVSATGMYDGFHLIEIEDIYQINTGSKYIRNIEKLYAAKNQKHIEFDEEHENLMLSILKFAQKNNFAVSVELFKDGDVQGFIKDISEDILIISILTNDGEPDGEATVKIEDITSISCDHEDAVCLKILYSYIKTKDI</sequence>
<evidence type="ECO:0000313" key="1">
    <source>
        <dbReference type="EMBL" id="MBA9042902.1"/>
    </source>
</evidence>
<organism evidence="1 2">
    <name type="scientific">Priestia aryabhattai</name>
    <name type="common">Bacillus aryabhattai</name>
    <dbReference type="NCBI Taxonomy" id="412384"/>
    <lineage>
        <taxon>Bacteria</taxon>
        <taxon>Bacillati</taxon>
        <taxon>Bacillota</taxon>
        <taxon>Bacilli</taxon>
        <taxon>Bacillales</taxon>
        <taxon>Bacillaceae</taxon>
        <taxon>Priestia</taxon>
    </lineage>
</organism>
<dbReference type="RefSeq" id="WP_182528201.1">
    <property type="nucleotide sequence ID" value="NZ_JACJHT010000020.1"/>
</dbReference>
<name>A0A7W3RIN2_PRIAR</name>
<dbReference type="EMBL" id="JACJHT010000020">
    <property type="protein sequence ID" value="MBA9042902.1"/>
    <property type="molecule type" value="Genomic_DNA"/>
</dbReference>
<dbReference type="AlphaFoldDB" id="A0A7W3RIN2"/>
<gene>
    <name evidence="1" type="ORF">HNP21_006080</name>
</gene>
<accession>A0A7W3RIN2</accession>
<keyword evidence="2" id="KW-1185">Reference proteome</keyword>